<name>A0A5C0CGT1_9CAUD</name>
<proteinExistence type="predicted"/>
<protein>
    <submittedName>
        <fullName evidence="1">Uncharacterized protein</fullName>
    </submittedName>
</protein>
<reference evidence="1 2" key="1">
    <citation type="submission" date="2019-05" db="EMBL/GenBank/DDBJ databases">
        <title>Salmonella bacteriophage diversity and host specificity revealed by physiological characterization and whole genome sequencing.</title>
        <authorList>
            <person name="Fong K."/>
            <person name="Tremblay D."/>
            <person name="Delaquis P."/>
            <person name="Moineau S."/>
            <person name="Goodridge L."/>
            <person name="Levesque R."/>
            <person name="Wang S."/>
        </authorList>
    </citation>
    <scope>NUCLEOTIDE SEQUENCE [LARGE SCALE GENOMIC DNA]</scope>
</reference>
<evidence type="ECO:0000313" key="1">
    <source>
        <dbReference type="EMBL" id="QEI25480.1"/>
    </source>
</evidence>
<accession>A0A5C0CGT1</accession>
<dbReference type="Proteomes" id="UP000323650">
    <property type="component" value="Genome"/>
</dbReference>
<organism evidence="1 2">
    <name type="scientific">Salmonella phage SW5</name>
    <dbReference type="NCBI Taxonomy" id="2592222"/>
    <lineage>
        <taxon>Viruses</taxon>
        <taxon>Duplodnaviria</taxon>
        <taxon>Heunggongvirae</taxon>
        <taxon>Uroviricota</taxon>
        <taxon>Caudoviricetes</taxon>
        <taxon>Peduoviridae</taxon>
        <taxon>Irrigatiovirus</taxon>
        <taxon>Irrigatiovirus SI7</taxon>
    </lineage>
</organism>
<sequence length="66" mass="7201">MKVKIGFNHRKNTVSGVISGWSWEKEEIRAMAEKLVEGWCEDGVAVGKSGLLGLRVKVTVNGTARS</sequence>
<evidence type="ECO:0000313" key="2">
    <source>
        <dbReference type="Proteomes" id="UP000323650"/>
    </source>
</evidence>
<dbReference type="EMBL" id="MK972713">
    <property type="protein sequence ID" value="QEI25480.1"/>
    <property type="molecule type" value="Genomic_DNA"/>
</dbReference>